<dbReference type="Gramene" id="GBG80612">
    <property type="protein sequence ID" value="GBG80612"/>
    <property type="gene ID" value="CBR_g31072"/>
</dbReference>
<proteinExistence type="predicted"/>
<feature type="chain" id="PRO_5017404530" evidence="2">
    <location>
        <begin position="20"/>
        <end position="105"/>
    </location>
</feature>
<protein>
    <submittedName>
        <fullName evidence="3">Uncharacterized protein</fullName>
    </submittedName>
</protein>
<evidence type="ECO:0000256" key="2">
    <source>
        <dbReference type="SAM" id="SignalP"/>
    </source>
</evidence>
<gene>
    <name evidence="3" type="ORF">CBR_g31072</name>
</gene>
<feature type="region of interest" description="Disordered" evidence="1">
    <location>
        <begin position="21"/>
        <end position="40"/>
    </location>
</feature>
<sequence>MAAALAAASAALSAGQVAAASGSLSTASPRQPLQRGQPAGSSAVLVAARLSRDDQSAAQCSAFSASEMFGGSAAAALRQQPLCATPVARGSQHRRPAIVCKVRRK</sequence>
<evidence type="ECO:0000256" key="1">
    <source>
        <dbReference type="SAM" id="MobiDB-lite"/>
    </source>
</evidence>
<organism evidence="3 4">
    <name type="scientific">Chara braunii</name>
    <name type="common">Braun's stonewort</name>
    <dbReference type="NCBI Taxonomy" id="69332"/>
    <lineage>
        <taxon>Eukaryota</taxon>
        <taxon>Viridiplantae</taxon>
        <taxon>Streptophyta</taxon>
        <taxon>Charophyceae</taxon>
        <taxon>Charales</taxon>
        <taxon>Characeae</taxon>
        <taxon>Chara</taxon>
    </lineage>
</organism>
<comment type="caution">
    <text evidence="3">The sequence shown here is derived from an EMBL/GenBank/DDBJ whole genome shotgun (WGS) entry which is preliminary data.</text>
</comment>
<keyword evidence="4" id="KW-1185">Reference proteome</keyword>
<feature type="signal peptide" evidence="2">
    <location>
        <begin position="1"/>
        <end position="19"/>
    </location>
</feature>
<evidence type="ECO:0000313" key="4">
    <source>
        <dbReference type="Proteomes" id="UP000265515"/>
    </source>
</evidence>
<accession>A0A388LEH4</accession>
<dbReference type="Proteomes" id="UP000265515">
    <property type="component" value="Unassembled WGS sequence"/>
</dbReference>
<name>A0A388LEH4_CHABU</name>
<dbReference type="EMBL" id="BFEA01000351">
    <property type="protein sequence ID" value="GBG80612.1"/>
    <property type="molecule type" value="Genomic_DNA"/>
</dbReference>
<evidence type="ECO:0000313" key="3">
    <source>
        <dbReference type="EMBL" id="GBG80612.1"/>
    </source>
</evidence>
<reference evidence="3 4" key="1">
    <citation type="journal article" date="2018" name="Cell">
        <title>The Chara Genome: Secondary Complexity and Implications for Plant Terrestrialization.</title>
        <authorList>
            <person name="Nishiyama T."/>
            <person name="Sakayama H."/>
            <person name="Vries J.D."/>
            <person name="Buschmann H."/>
            <person name="Saint-Marcoux D."/>
            <person name="Ullrich K.K."/>
            <person name="Haas F.B."/>
            <person name="Vanderstraeten L."/>
            <person name="Becker D."/>
            <person name="Lang D."/>
            <person name="Vosolsobe S."/>
            <person name="Rombauts S."/>
            <person name="Wilhelmsson P.K.I."/>
            <person name="Janitza P."/>
            <person name="Kern R."/>
            <person name="Heyl A."/>
            <person name="Rumpler F."/>
            <person name="Villalobos L.I.A.C."/>
            <person name="Clay J.M."/>
            <person name="Skokan R."/>
            <person name="Toyoda A."/>
            <person name="Suzuki Y."/>
            <person name="Kagoshima H."/>
            <person name="Schijlen E."/>
            <person name="Tajeshwar N."/>
            <person name="Catarino B."/>
            <person name="Hetherington A.J."/>
            <person name="Saltykova A."/>
            <person name="Bonnot C."/>
            <person name="Breuninger H."/>
            <person name="Symeonidi A."/>
            <person name="Radhakrishnan G.V."/>
            <person name="Van Nieuwerburgh F."/>
            <person name="Deforce D."/>
            <person name="Chang C."/>
            <person name="Karol K.G."/>
            <person name="Hedrich R."/>
            <person name="Ulvskov P."/>
            <person name="Glockner G."/>
            <person name="Delwiche C.F."/>
            <person name="Petrasek J."/>
            <person name="Van de Peer Y."/>
            <person name="Friml J."/>
            <person name="Beilby M."/>
            <person name="Dolan L."/>
            <person name="Kohara Y."/>
            <person name="Sugano S."/>
            <person name="Fujiyama A."/>
            <person name="Delaux P.-M."/>
            <person name="Quint M."/>
            <person name="TheiBen G."/>
            <person name="Hagemann M."/>
            <person name="Harholt J."/>
            <person name="Dunand C."/>
            <person name="Zachgo S."/>
            <person name="Langdale J."/>
            <person name="Maumus F."/>
            <person name="Straeten D.V.D."/>
            <person name="Gould S.B."/>
            <person name="Rensing S.A."/>
        </authorList>
    </citation>
    <scope>NUCLEOTIDE SEQUENCE [LARGE SCALE GENOMIC DNA]</scope>
    <source>
        <strain evidence="3 4">S276</strain>
    </source>
</reference>
<dbReference type="AlphaFoldDB" id="A0A388LEH4"/>
<keyword evidence="2" id="KW-0732">Signal</keyword>